<name>A0A210QP16_MIZYE</name>
<dbReference type="Proteomes" id="UP000242188">
    <property type="component" value="Unassembled WGS sequence"/>
</dbReference>
<feature type="transmembrane region" description="Helical" evidence="1">
    <location>
        <begin position="34"/>
        <end position="56"/>
    </location>
</feature>
<keyword evidence="1" id="KW-0472">Membrane</keyword>
<evidence type="ECO:0000313" key="3">
    <source>
        <dbReference type="Proteomes" id="UP000242188"/>
    </source>
</evidence>
<reference evidence="2 3" key="1">
    <citation type="journal article" date="2017" name="Nat. Ecol. Evol.">
        <title>Scallop genome provides insights into evolution of bilaterian karyotype and development.</title>
        <authorList>
            <person name="Wang S."/>
            <person name="Zhang J."/>
            <person name="Jiao W."/>
            <person name="Li J."/>
            <person name="Xun X."/>
            <person name="Sun Y."/>
            <person name="Guo X."/>
            <person name="Huan P."/>
            <person name="Dong B."/>
            <person name="Zhang L."/>
            <person name="Hu X."/>
            <person name="Sun X."/>
            <person name="Wang J."/>
            <person name="Zhao C."/>
            <person name="Wang Y."/>
            <person name="Wang D."/>
            <person name="Huang X."/>
            <person name="Wang R."/>
            <person name="Lv J."/>
            <person name="Li Y."/>
            <person name="Zhang Z."/>
            <person name="Liu B."/>
            <person name="Lu W."/>
            <person name="Hui Y."/>
            <person name="Liang J."/>
            <person name="Zhou Z."/>
            <person name="Hou R."/>
            <person name="Li X."/>
            <person name="Liu Y."/>
            <person name="Li H."/>
            <person name="Ning X."/>
            <person name="Lin Y."/>
            <person name="Zhao L."/>
            <person name="Xing Q."/>
            <person name="Dou J."/>
            <person name="Li Y."/>
            <person name="Mao J."/>
            <person name="Guo H."/>
            <person name="Dou H."/>
            <person name="Li T."/>
            <person name="Mu C."/>
            <person name="Jiang W."/>
            <person name="Fu Q."/>
            <person name="Fu X."/>
            <person name="Miao Y."/>
            <person name="Liu J."/>
            <person name="Yu Q."/>
            <person name="Li R."/>
            <person name="Liao H."/>
            <person name="Li X."/>
            <person name="Kong Y."/>
            <person name="Jiang Z."/>
            <person name="Chourrout D."/>
            <person name="Li R."/>
            <person name="Bao Z."/>
        </authorList>
    </citation>
    <scope>NUCLEOTIDE SEQUENCE [LARGE SCALE GENOMIC DNA]</scope>
    <source>
        <strain evidence="2 3">PY_sf001</strain>
    </source>
</reference>
<sequence length="65" mass="7317">MTTQHVLPTTVSIAITMRASVRIQSQRMAVPKRVTAMAILQLVSYTAWMEVAVVSIRESNNSWVR</sequence>
<evidence type="ECO:0000313" key="2">
    <source>
        <dbReference type="EMBL" id="OWF50479.1"/>
    </source>
</evidence>
<gene>
    <name evidence="2" type="ORF">KP79_PYT22427</name>
</gene>
<evidence type="ECO:0000256" key="1">
    <source>
        <dbReference type="SAM" id="Phobius"/>
    </source>
</evidence>
<proteinExistence type="predicted"/>
<accession>A0A210QP16</accession>
<keyword evidence="3" id="KW-1185">Reference proteome</keyword>
<keyword evidence="1" id="KW-0812">Transmembrane</keyword>
<organism evidence="2 3">
    <name type="scientific">Mizuhopecten yessoensis</name>
    <name type="common">Japanese scallop</name>
    <name type="synonym">Patinopecten yessoensis</name>
    <dbReference type="NCBI Taxonomy" id="6573"/>
    <lineage>
        <taxon>Eukaryota</taxon>
        <taxon>Metazoa</taxon>
        <taxon>Spiralia</taxon>
        <taxon>Lophotrochozoa</taxon>
        <taxon>Mollusca</taxon>
        <taxon>Bivalvia</taxon>
        <taxon>Autobranchia</taxon>
        <taxon>Pteriomorphia</taxon>
        <taxon>Pectinida</taxon>
        <taxon>Pectinoidea</taxon>
        <taxon>Pectinidae</taxon>
        <taxon>Mizuhopecten</taxon>
    </lineage>
</organism>
<dbReference type="EMBL" id="NEDP02002595">
    <property type="protein sequence ID" value="OWF50479.1"/>
    <property type="molecule type" value="Genomic_DNA"/>
</dbReference>
<dbReference type="AlphaFoldDB" id="A0A210QP16"/>
<comment type="caution">
    <text evidence="2">The sequence shown here is derived from an EMBL/GenBank/DDBJ whole genome shotgun (WGS) entry which is preliminary data.</text>
</comment>
<protein>
    <submittedName>
        <fullName evidence="2">Uncharacterized protein</fullName>
    </submittedName>
</protein>
<keyword evidence="1" id="KW-1133">Transmembrane helix</keyword>